<proteinExistence type="predicted"/>
<evidence type="ECO:0000313" key="1">
    <source>
        <dbReference type="EMBL" id="CAG8441030.1"/>
    </source>
</evidence>
<dbReference type="EMBL" id="CAJVPW010000049">
    <property type="protein sequence ID" value="CAG8441030.1"/>
    <property type="molecule type" value="Genomic_DNA"/>
</dbReference>
<dbReference type="Proteomes" id="UP000789366">
    <property type="component" value="Unassembled WGS sequence"/>
</dbReference>
<evidence type="ECO:0000313" key="2">
    <source>
        <dbReference type="Proteomes" id="UP000789366"/>
    </source>
</evidence>
<name>A0ACA9JXA6_9GLOM</name>
<protein>
    <submittedName>
        <fullName evidence="1">4209_t:CDS:1</fullName>
    </submittedName>
</protein>
<gene>
    <name evidence="1" type="ORF">SPELUC_LOCUS176</name>
</gene>
<sequence>MFIKIQRLEGRNRRLETKEIYLQVEINLLKRENQDLIKENETLKNEKEAITNAFHIQMRYIEAFVLDIKNFSIVNSILETNRIEIIPLSSTRRLYSSFEDAIEATNISKKFVEINQDGEEIEEYLLPRSYSFVQEETGECSNFNNIQDEIGECSNSNNIDVEIDDREYSNNGKNENDIEIFDIDMFEV</sequence>
<reference evidence="1" key="1">
    <citation type="submission" date="2021-06" db="EMBL/GenBank/DDBJ databases">
        <authorList>
            <person name="Kallberg Y."/>
            <person name="Tangrot J."/>
            <person name="Rosling A."/>
        </authorList>
    </citation>
    <scope>NUCLEOTIDE SEQUENCE</scope>
    <source>
        <strain evidence="1">28 12/20/2015</strain>
    </source>
</reference>
<comment type="caution">
    <text evidence="1">The sequence shown here is derived from an EMBL/GenBank/DDBJ whole genome shotgun (WGS) entry which is preliminary data.</text>
</comment>
<keyword evidence="2" id="KW-1185">Reference proteome</keyword>
<organism evidence="1 2">
    <name type="scientific">Cetraspora pellucida</name>
    <dbReference type="NCBI Taxonomy" id="1433469"/>
    <lineage>
        <taxon>Eukaryota</taxon>
        <taxon>Fungi</taxon>
        <taxon>Fungi incertae sedis</taxon>
        <taxon>Mucoromycota</taxon>
        <taxon>Glomeromycotina</taxon>
        <taxon>Glomeromycetes</taxon>
        <taxon>Diversisporales</taxon>
        <taxon>Gigasporaceae</taxon>
        <taxon>Cetraspora</taxon>
    </lineage>
</organism>
<accession>A0ACA9JXA6</accession>